<dbReference type="Proteomes" id="UP000639859">
    <property type="component" value="Unassembled WGS sequence"/>
</dbReference>
<gene>
    <name evidence="5" type="ORF">I4Q42_03000</name>
</gene>
<evidence type="ECO:0000256" key="3">
    <source>
        <dbReference type="ARBA" id="ARBA00023002"/>
    </source>
</evidence>
<proteinExistence type="inferred from homology"/>
<dbReference type="RefSeq" id="WP_198574558.1">
    <property type="nucleotide sequence ID" value="NZ_JADWOX010000001.1"/>
</dbReference>
<sequence>MDDGHAVRAALQEASAALGRGDPAAAERRLAQAERAAPADLDIKLQLALVKRLSGRLEEAVAVLDQALAIDPYCFLALLSKGAIVERQGQARAAARIYKDALAIAPADLPPGLAAPVARTRAAVERNAEDLEAFLRARVSARDLPPRFAEGLEVYAGRKRVYNSQPLLLHYPGLPSIPFFEREHFPWLPDLEAATDIVRDELLASLDPALTGFDPYIAYPPGAPVNQWEELNHSRKWTSKWLWKDGQVQAEVQSAHPRTTALLDSLPLARQAGFSPTAVFSALEPRTHIPPHTGSTNVRLLVHLPLILPGPARFRVGNHTRSWEMGKAWVFDDTIEHEAWNDADQTRVILIFDVWNPLLGEGERAMITEMMTARRAFYAAEGE</sequence>
<comment type="caution">
    <text evidence="5">The sequence shown here is derived from an EMBL/GenBank/DDBJ whole genome shotgun (WGS) entry which is preliminary data.</text>
</comment>
<dbReference type="SUPFAM" id="SSF51197">
    <property type="entry name" value="Clavaminate synthase-like"/>
    <property type="match status" value="1"/>
</dbReference>
<name>A0ABS0SVG2_9CAUL</name>
<dbReference type="InterPro" id="IPR011990">
    <property type="entry name" value="TPR-like_helical_dom_sf"/>
</dbReference>
<keyword evidence="3" id="KW-0560">Oxidoreductase</keyword>
<accession>A0ABS0SVG2</accession>
<reference evidence="5 6" key="1">
    <citation type="submission" date="2020-11" db="EMBL/GenBank/DDBJ databases">
        <title>genome sequence of strain KACC 18849.</title>
        <authorList>
            <person name="Gao J."/>
            <person name="Zhang X."/>
        </authorList>
    </citation>
    <scope>NUCLEOTIDE SEQUENCE [LARGE SCALE GENOMIC DNA]</scope>
    <source>
        <strain evidence="5 6">KACC 18849</strain>
    </source>
</reference>
<dbReference type="PANTHER" id="PTHR46332">
    <property type="entry name" value="ASPARTATE BETA-HYDROXYLASE DOMAIN-CONTAINING PROTEIN 2"/>
    <property type="match status" value="1"/>
</dbReference>
<dbReference type="InterPro" id="IPR051821">
    <property type="entry name" value="Asp/Asn_beta-hydroxylase"/>
</dbReference>
<evidence type="ECO:0000313" key="5">
    <source>
        <dbReference type="EMBL" id="MBI1682627.1"/>
    </source>
</evidence>
<dbReference type="InterPro" id="IPR027443">
    <property type="entry name" value="IPNS-like_sf"/>
</dbReference>
<protein>
    <submittedName>
        <fullName evidence="5">Aspartyl/asparaginyl beta-hydroxylase domain-containing protein</fullName>
    </submittedName>
</protein>
<feature type="domain" description="Aspartyl/asparaginy/proline hydroxylase" evidence="4">
    <location>
        <begin position="232"/>
        <end position="357"/>
    </location>
</feature>
<keyword evidence="6" id="KW-1185">Reference proteome</keyword>
<organism evidence="5 6">
    <name type="scientific">Caulobacter hibisci</name>
    <dbReference type="NCBI Taxonomy" id="2035993"/>
    <lineage>
        <taxon>Bacteria</taxon>
        <taxon>Pseudomonadati</taxon>
        <taxon>Pseudomonadota</taxon>
        <taxon>Alphaproteobacteria</taxon>
        <taxon>Caulobacterales</taxon>
        <taxon>Caulobacteraceae</taxon>
        <taxon>Caulobacter</taxon>
    </lineage>
</organism>
<evidence type="ECO:0000256" key="2">
    <source>
        <dbReference type="ARBA" id="ARBA00022964"/>
    </source>
</evidence>
<dbReference type="PANTHER" id="PTHR46332:SF5">
    <property type="entry name" value="ASPARTATE BETA-HYDROXYLASE DOMAIN CONTAINING 2"/>
    <property type="match status" value="1"/>
</dbReference>
<dbReference type="InterPro" id="IPR007803">
    <property type="entry name" value="Asp/Arg/Pro-Hydrxlase"/>
</dbReference>
<evidence type="ECO:0000259" key="4">
    <source>
        <dbReference type="Pfam" id="PF05118"/>
    </source>
</evidence>
<comment type="similarity">
    <text evidence="1">Belongs to the aspartyl/asparaginyl beta-hydroxylase family.</text>
</comment>
<dbReference type="SMART" id="SM00028">
    <property type="entry name" value="TPR"/>
    <property type="match status" value="2"/>
</dbReference>
<dbReference type="InterPro" id="IPR019734">
    <property type="entry name" value="TPR_rpt"/>
</dbReference>
<dbReference type="SUPFAM" id="SSF48452">
    <property type="entry name" value="TPR-like"/>
    <property type="match status" value="1"/>
</dbReference>
<dbReference type="Gene3D" id="2.60.120.330">
    <property type="entry name" value="B-lactam Antibiotic, Isopenicillin N Synthase, Chain"/>
    <property type="match status" value="1"/>
</dbReference>
<evidence type="ECO:0000313" key="6">
    <source>
        <dbReference type="Proteomes" id="UP000639859"/>
    </source>
</evidence>
<evidence type="ECO:0000256" key="1">
    <source>
        <dbReference type="ARBA" id="ARBA00007730"/>
    </source>
</evidence>
<dbReference type="Gene3D" id="1.25.40.10">
    <property type="entry name" value="Tetratricopeptide repeat domain"/>
    <property type="match status" value="1"/>
</dbReference>
<dbReference type="Pfam" id="PF14559">
    <property type="entry name" value="TPR_19"/>
    <property type="match status" value="1"/>
</dbReference>
<dbReference type="Pfam" id="PF05118">
    <property type="entry name" value="Asp_Arg_Hydrox"/>
    <property type="match status" value="1"/>
</dbReference>
<keyword evidence="2" id="KW-0223">Dioxygenase</keyword>
<dbReference type="EMBL" id="JADWOX010000001">
    <property type="protein sequence ID" value="MBI1682627.1"/>
    <property type="molecule type" value="Genomic_DNA"/>
</dbReference>